<keyword evidence="10" id="KW-0256">Endoplasmic reticulum</keyword>
<comment type="similarity">
    <text evidence="4">Belongs to the small GTPase superfamily. SAR1 family.</text>
</comment>
<evidence type="ECO:0000256" key="15">
    <source>
        <dbReference type="ARBA" id="ARBA00023136"/>
    </source>
</evidence>
<dbReference type="GO" id="GO:0016192">
    <property type="term" value="P:vesicle-mediated transport"/>
    <property type="evidence" value="ECO:0007669"/>
    <property type="project" value="UniProtKB-KW"/>
</dbReference>
<feature type="non-terminal residue" evidence="22">
    <location>
        <position position="1"/>
    </location>
</feature>
<keyword evidence="8 18" id="KW-0547">Nucleotide-binding</keyword>
<feature type="binding site" evidence="18">
    <location>
        <position position="88"/>
    </location>
    <ligand>
        <name>GTP</name>
        <dbReference type="ChEBI" id="CHEBI:37565"/>
    </ligand>
</feature>
<evidence type="ECO:0000256" key="7">
    <source>
        <dbReference type="ARBA" id="ARBA00022448"/>
    </source>
</evidence>
<feature type="binding site" evidence="18">
    <location>
        <position position="131"/>
    </location>
    <ligand>
        <name>GTP</name>
        <dbReference type="ChEBI" id="CHEBI:37565"/>
    </ligand>
</feature>
<comment type="catalytic activity">
    <reaction evidence="17">
        <text>GTP + H2O = GDP + phosphate + H(+)</text>
        <dbReference type="Rhea" id="RHEA:19669"/>
        <dbReference type="ChEBI" id="CHEBI:15377"/>
        <dbReference type="ChEBI" id="CHEBI:15378"/>
        <dbReference type="ChEBI" id="CHEBI:37565"/>
        <dbReference type="ChEBI" id="CHEBI:43474"/>
        <dbReference type="ChEBI" id="CHEBI:58189"/>
    </reaction>
</comment>
<dbReference type="PROSITE" id="PS51417">
    <property type="entry name" value="ARF"/>
    <property type="match status" value="1"/>
</dbReference>
<evidence type="ECO:0000256" key="13">
    <source>
        <dbReference type="ARBA" id="ARBA00023034"/>
    </source>
</evidence>
<evidence type="ECO:0000256" key="3">
    <source>
        <dbReference type="ARBA" id="ARBA00004397"/>
    </source>
</evidence>
<evidence type="ECO:0000256" key="11">
    <source>
        <dbReference type="ARBA" id="ARBA00022892"/>
    </source>
</evidence>
<dbReference type="FunFam" id="3.40.50.300:FF:000161">
    <property type="entry name" value="Small COPII coat GTPase"/>
    <property type="match status" value="1"/>
</dbReference>
<keyword evidence="13" id="KW-0333">Golgi apparatus</keyword>
<dbReference type="GO" id="GO:0006886">
    <property type="term" value="P:intracellular protein transport"/>
    <property type="evidence" value="ECO:0007669"/>
    <property type="project" value="InterPro"/>
</dbReference>
<dbReference type="Pfam" id="PF02230">
    <property type="entry name" value="Abhydrolase_2"/>
    <property type="match status" value="1"/>
</dbReference>
<dbReference type="PROSITE" id="PS51422">
    <property type="entry name" value="SAR1"/>
    <property type="match status" value="1"/>
</dbReference>
<dbReference type="Pfam" id="PF00025">
    <property type="entry name" value="Arf"/>
    <property type="match status" value="1"/>
</dbReference>
<evidence type="ECO:0000256" key="18">
    <source>
        <dbReference type="PIRSR" id="PIRSR606687-2"/>
    </source>
</evidence>
<dbReference type="InterPro" id="IPR027417">
    <property type="entry name" value="P-loop_NTPase"/>
</dbReference>
<evidence type="ECO:0000256" key="16">
    <source>
        <dbReference type="ARBA" id="ARBA00023329"/>
    </source>
</evidence>
<evidence type="ECO:0000259" key="21">
    <source>
        <dbReference type="Pfam" id="PF02230"/>
    </source>
</evidence>
<dbReference type="OrthoDB" id="2498029at2759"/>
<dbReference type="GO" id="GO:0005525">
    <property type="term" value="F:GTP binding"/>
    <property type="evidence" value="ECO:0007669"/>
    <property type="project" value="UniProtKB-KW"/>
</dbReference>
<evidence type="ECO:0000256" key="6">
    <source>
        <dbReference type="ARBA" id="ARBA00021124"/>
    </source>
</evidence>
<comment type="caution">
    <text evidence="22">The sequence shown here is derived from an EMBL/GenBank/DDBJ whole genome shotgun (WGS) entry which is preliminary data.</text>
</comment>
<evidence type="ECO:0000256" key="19">
    <source>
        <dbReference type="PIRSR" id="PIRSR606689-1"/>
    </source>
</evidence>
<keyword evidence="12" id="KW-0653">Protein transport</keyword>
<sequence>DRVAILQPTLHPTSEELSIGSCRFTTFDLGGHQQARRLWKDYFPEVSGIVFLVDAKDPERFVESKAELDALLSMEELQKTPFLVLGNKIDHPNAVSEEQLRHELGLYQTTGKGKVPLDGIRPVEIFMCSVVMRQGYGEGIRWLSHYAANESSACTTEIPSTSEMVGRSSLSARSPTPENDHRLLPNQDDESLRHAPKATATAQHARRQLCHSKGLEIKVPSTGSPSSTTAFIHTPQNYHREQAEGREKTAAILVSSNEGGVLGPSSIYLSIADKLASLNRGIPVLRLDHRFPARTKHCVADVLAAMNYLQNGYAVSRFVLVGWGFGGATVFTAAAGQDSRIVGCATIASQSDEVDGIEDMARRALPVLLIHGTEDSVLDPDCSRRLSERYRNASRGGEGEMAVFEGDDHQLSHKALRAEEVLCDFIMRSAGEEVGMEERTQWLQAQLRDVTN</sequence>
<feature type="compositionally biased region" description="Polar residues" evidence="20">
    <location>
        <begin position="157"/>
        <end position="177"/>
    </location>
</feature>
<dbReference type="SMART" id="SM00177">
    <property type="entry name" value="ARF"/>
    <property type="match status" value="1"/>
</dbReference>
<dbReference type="GO" id="GO:0003924">
    <property type="term" value="F:GTPase activity"/>
    <property type="evidence" value="ECO:0007669"/>
    <property type="project" value="InterPro"/>
</dbReference>
<dbReference type="EMBL" id="QWIN01003414">
    <property type="protein sequence ID" value="RMY23178.1"/>
    <property type="molecule type" value="Genomic_DNA"/>
</dbReference>
<evidence type="ECO:0000256" key="8">
    <source>
        <dbReference type="ARBA" id="ARBA00022741"/>
    </source>
</evidence>
<evidence type="ECO:0000256" key="12">
    <source>
        <dbReference type="ARBA" id="ARBA00022927"/>
    </source>
</evidence>
<evidence type="ECO:0000256" key="9">
    <source>
        <dbReference type="ARBA" id="ARBA00022801"/>
    </source>
</evidence>
<dbReference type="SMART" id="SM00178">
    <property type="entry name" value="SAR"/>
    <property type="match status" value="1"/>
</dbReference>
<dbReference type="Gene3D" id="3.40.50.300">
    <property type="entry name" value="P-loop containing nucleotide triphosphate hydrolases"/>
    <property type="match status" value="1"/>
</dbReference>
<evidence type="ECO:0000313" key="23">
    <source>
        <dbReference type="Proteomes" id="UP000270230"/>
    </source>
</evidence>
<evidence type="ECO:0000256" key="17">
    <source>
        <dbReference type="ARBA" id="ARBA00048548"/>
    </source>
</evidence>
<evidence type="ECO:0000256" key="10">
    <source>
        <dbReference type="ARBA" id="ARBA00022824"/>
    </source>
</evidence>
<keyword evidence="14 19" id="KW-0342">GTP-binding</keyword>
<protein>
    <recommendedName>
        <fullName evidence="6">Small COPII coat GTPase SAR1</fullName>
    </recommendedName>
    <alternativeName>
        <fullName evidence="5">Small COPII coat GTPase sar1</fullName>
    </alternativeName>
</protein>
<evidence type="ECO:0000256" key="2">
    <source>
        <dbReference type="ARBA" id="ARBA00004299"/>
    </source>
</evidence>
<evidence type="ECO:0000313" key="22">
    <source>
        <dbReference type="EMBL" id="RMY23178.1"/>
    </source>
</evidence>
<keyword evidence="11" id="KW-0931">ER-Golgi transport</keyword>
<dbReference type="PANTHER" id="PTHR45684">
    <property type="entry name" value="RE74312P"/>
    <property type="match status" value="1"/>
</dbReference>
<dbReference type="GO" id="GO:0000139">
    <property type="term" value="C:Golgi membrane"/>
    <property type="evidence" value="ECO:0007669"/>
    <property type="project" value="UniProtKB-SubCell"/>
</dbReference>
<gene>
    <name evidence="22" type="ORF">D0865_16494</name>
</gene>
<name>A0A3M7A6V5_HORWE</name>
<dbReference type="GO" id="GO:0012507">
    <property type="term" value="C:ER to Golgi transport vesicle membrane"/>
    <property type="evidence" value="ECO:0007669"/>
    <property type="project" value="UniProtKB-SubCell"/>
</dbReference>
<proteinExistence type="inferred from homology"/>
<feature type="binding site" evidence="18">
    <location>
        <position position="90"/>
    </location>
    <ligand>
        <name>GTP</name>
        <dbReference type="ChEBI" id="CHEBI:37565"/>
    </ligand>
</feature>
<organism evidence="22 23">
    <name type="scientific">Hortaea werneckii</name>
    <name type="common">Black yeast</name>
    <name type="synonym">Cladosporium werneckii</name>
    <dbReference type="NCBI Taxonomy" id="91943"/>
    <lineage>
        <taxon>Eukaryota</taxon>
        <taxon>Fungi</taxon>
        <taxon>Dikarya</taxon>
        <taxon>Ascomycota</taxon>
        <taxon>Pezizomycotina</taxon>
        <taxon>Dothideomycetes</taxon>
        <taxon>Dothideomycetidae</taxon>
        <taxon>Mycosphaerellales</taxon>
        <taxon>Teratosphaeriaceae</taxon>
        <taxon>Hortaea</taxon>
    </lineage>
</organism>
<dbReference type="AlphaFoldDB" id="A0A3M7A6V5"/>
<dbReference type="SUPFAM" id="SSF53474">
    <property type="entry name" value="alpha/beta-Hydrolases"/>
    <property type="match status" value="1"/>
</dbReference>
<dbReference type="SUPFAM" id="SSF52540">
    <property type="entry name" value="P-loop containing nucleoside triphosphate hydrolases"/>
    <property type="match status" value="1"/>
</dbReference>
<dbReference type="Proteomes" id="UP000270230">
    <property type="component" value="Unassembled WGS sequence"/>
</dbReference>
<comment type="subcellular location">
    <subcellularLocation>
        <location evidence="2">Cytoplasmic vesicle</location>
        <location evidence="2">COPII-coated vesicle membrane</location>
        <topology evidence="2">Peripheral membrane protein</topology>
        <orientation evidence="2">Cytoplasmic side</orientation>
    </subcellularLocation>
    <subcellularLocation>
        <location evidence="3">Endoplasmic reticulum membrane</location>
        <topology evidence="3">Peripheral membrane protein</topology>
        <orientation evidence="3">Cytoplasmic side</orientation>
    </subcellularLocation>
    <subcellularLocation>
        <location evidence="1">Golgi apparatus membrane</location>
        <topology evidence="1">Peripheral membrane protein</topology>
        <orientation evidence="1">Cytoplasmic side</orientation>
    </subcellularLocation>
</comment>
<feature type="region of interest" description="Disordered" evidence="20">
    <location>
        <begin position="157"/>
        <end position="206"/>
    </location>
</feature>
<feature type="binding site" evidence="18">
    <location>
        <position position="87"/>
    </location>
    <ligand>
        <name>GTP</name>
        <dbReference type="ChEBI" id="CHEBI:37565"/>
    </ligand>
</feature>
<keyword evidence="9" id="KW-0378">Hydrolase</keyword>
<dbReference type="InterPro" id="IPR006689">
    <property type="entry name" value="Small_GTPase_ARF/SAR"/>
</dbReference>
<feature type="binding site" evidence="19">
    <location>
        <position position="31"/>
    </location>
    <ligand>
        <name>GTP</name>
        <dbReference type="ChEBI" id="CHEBI:37565"/>
    </ligand>
</feature>
<evidence type="ECO:0000256" key="1">
    <source>
        <dbReference type="ARBA" id="ARBA00004255"/>
    </source>
</evidence>
<feature type="binding site" evidence="19">
    <location>
        <begin position="87"/>
        <end position="90"/>
    </location>
    <ligand>
        <name>GTP</name>
        <dbReference type="ChEBI" id="CHEBI:37565"/>
    </ligand>
</feature>
<keyword evidence="7" id="KW-0813">Transport</keyword>
<feature type="binding site" evidence="18">
    <location>
        <position position="130"/>
    </location>
    <ligand>
        <name>GTP</name>
        <dbReference type="ChEBI" id="CHEBI:37565"/>
    </ligand>
</feature>
<evidence type="ECO:0000256" key="5">
    <source>
        <dbReference type="ARBA" id="ARBA00019961"/>
    </source>
</evidence>
<dbReference type="InterPro" id="IPR006687">
    <property type="entry name" value="Small_GTPase_SAR1"/>
</dbReference>
<keyword evidence="16" id="KW-0968">Cytoplasmic vesicle</keyword>
<dbReference type="InterPro" id="IPR003140">
    <property type="entry name" value="PLipase/COase/thioEstase"/>
</dbReference>
<dbReference type="VEuPathDB" id="FungiDB:BTJ68_05765"/>
<evidence type="ECO:0000256" key="4">
    <source>
        <dbReference type="ARBA" id="ARBA00007507"/>
    </source>
</evidence>
<dbReference type="PRINTS" id="PR00328">
    <property type="entry name" value="SAR1GTPBP"/>
</dbReference>
<accession>A0A3M7A6V5</accession>
<dbReference type="VEuPathDB" id="FungiDB:BTJ68_02630"/>
<dbReference type="Gene3D" id="3.40.50.1820">
    <property type="entry name" value="alpha/beta hydrolase"/>
    <property type="match status" value="1"/>
</dbReference>
<dbReference type="CDD" id="cd00879">
    <property type="entry name" value="Sar1"/>
    <property type="match status" value="1"/>
</dbReference>
<dbReference type="GO" id="GO:0005789">
    <property type="term" value="C:endoplasmic reticulum membrane"/>
    <property type="evidence" value="ECO:0007669"/>
    <property type="project" value="UniProtKB-SubCell"/>
</dbReference>
<evidence type="ECO:0000256" key="14">
    <source>
        <dbReference type="ARBA" id="ARBA00023134"/>
    </source>
</evidence>
<evidence type="ECO:0000256" key="20">
    <source>
        <dbReference type="SAM" id="MobiDB-lite"/>
    </source>
</evidence>
<dbReference type="InterPro" id="IPR029058">
    <property type="entry name" value="AB_hydrolase_fold"/>
</dbReference>
<feature type="domain" description="Phospholipase/carboxylesterase/thioesterase" evidence="21">
    <location>
        <begin position="309"/>
        <end position="417"/>
    </location>
</feature>
<reference evidence="22 23" key="1">
    <citation type="journal article" date="2018" name="BMC Genomics">
        <title>Genomic evidence for intraspecific hybridization in a clonal and extremely halotolerant yeast.</title>
        <authorList>
            <person name="Gostincar C."/>
            <person name="Stajich J.E."/>
            <person name="Zupancic J."/>
            <person name="Zalar P."/>
            <person name="Gunde-Cimerman N."/>
        </authorList>
    </citation>
    <scope>NUCLEOTIDE SEQUENCE [LARGE SCALE GENOMIC DNA]</scope>
    <source>
        <strain evidence="22 23">EXF-151</strain>
    </source>
</reference>
<keyword evidence="15" id="KW-0472">Membrane</keyword>